<evidence type="ECO:0000256" key="2">
    <source>
        <dbReference type="SAM" id="SignalP"/>
    </source>
</evidence>
<dbReference type="Proteomes" id="UP000319557">
    <property type="component" value="Chromosome"/>
</dbReference>
<dbReference type="NCBIfam" id="TIGR02595">
    <property type="entry name" value="PEP_CTERM"/>
    <property type="match status" value="1"/>
</dbReference>
<feature type="chain" id="PRO_5021786937" description="PEP-CTERM protein-sorting domain-containing protein" evidence="2">
    <location>
        <begin position="18"/>
        <end position="251"/>
    </location>
</feature>
<name>A0A517M439_9BACT</name>
<accession>A0A517M439</accession>
<evidence type="ECO:0000313" key="4">
    <source>
        <dbReference type="Proteomes" id="UP000319557"/>
    </source>
</evidence>
<proteinExistence type="predicted"/>
<organism evidence="3 4">
    <name type="scientific">Rosistilla ulvae</name>
    <dbReference type="NCBI Taxonomy" id="1930277"/>
    <lineage>
        <taxon>Bacteria</taxon>
        <taxon>Pseudomonadati</taxon>
        <taxon>Planctomycetota</taxon>
        <taxon>Planctomycetia</taxon>
        <taxon>Pirellulales</taxon>
        <taxon>Pirellulaceae</taxon>
        <taxon>Rosistilla</taxon>
    </lineage>
</organism>
<dbReference type="AlphaFoldDB" id="A0A517M439"/>
<dbReference type="KEGG" id="ruv:EC9_38500"/>
<gene>
    <name evidence="3" type="ORF">EC9_38500</name>
</gene>
<feature type="compositionally biased region" description="Low complexity" evidence="1">
    <location>
        <begin position="232"/>
        <end position="241"/>
    </location>
</feature>
<sequence length="251" mass="25852" precursor="true">MKPLLLSIAILTLQSSAALCDIIAHYNFNDSSRNSTDTNALTIASSITSQATGPHSGSFGFMSTPAGAVSPALVWSAIGEREPSTTYFEFDIDLAVGTSAVSFESLHFDAFVADTLGNTTAFDYNLYWSTDGFSTTIGSGAGPSISGTGAQNTTSPLNFDLSGLAPQSSTVTFRLDPVFASGSSENGAGSQRRGAIDNVTLNGTATAAVPEPSTLILCSLAGVFGIFRRSSRTTGPSSRRGSCGKPALSEC</sequence>
<feature type="region of interest" description="Disordered" evidence="1">
    <location>
        <begin position="231"/>
        <end position="251"/>
    </location>
</feature>
<dbReference type="InterPro" id="IPR013424">
    <property type="entry name" value="Ice-binding_C"/>
</dbReference>
<evidence type="ECO:0000256" key="1">
    <source>
        <dbReference type="SAM" id="MobiDB-lite"/>
    </source>
</evidence>
<keyword evidence="2" id="KW-0732">Signal</keyword>
<feature type="signal peptide" evidence="2">
    <location>
        <begin position="1"/>
        <end position="17"/>
    </location>
</feature>
<dbReference type="EMBL" id="CP036261">
    <property type="protein sequence ID" value="QDS89650.1"/>
    <property type="molecule type" value="Genomic_DNA"/>
</dbReference>
<protein>
    <recommendedName>
        <fullName evidence="5">PEP-CTERM protein-sorting domain-containing protein</fullName>
    </recommendedName>
</protein>
<evidence type="ECO:0008006" key="5">
    <source>
        <dbReference type="Google" id="ProtNLM"/>
    </source>
</evidence>
<evidence type="ECO:0000313" key="3">
    <source>
        <dbReference type="EMBL" id="QDS89650.1"/>
    </source>
</evidence>
<reference evidence="3 4" key="1">
    <citation type="submission" date="2019-02" db="EMBL/GenBank/DDBJ databases">
        <title>Deep-cultivation of Planctomycetes and their phenomic and genomic characterization uncovers novel biology.</title>
        <authorList>
            <person name="Wiegand S."/>
            <person name="Jogler M."/>
            <person name="Boedeker C."/>
            <person name="Pinto D."/>
            <person name="Vollmers J."/>
            <person name="Rivas-Marin E."/>
            <person name="Kohn T."/>
            <person name="Peeters S.H."/>
            <person name="Heuer A."/>
            <person name="Rast P."/>
            <person name="Oberbeckmann S."/>
            <person name="Bunk B."/>
            <person name="Jeske O."/>
            <person name="Meyerdierks A."/>
            <person name="Storesund J.E."/>
            <person name="Kallscheuer N."/>
            <person name="Luecker S."/>
            <person name="Lage O.M."/>
            <person name="Pohl T."/>
            <person name="Merkel B.J."/>
            <person name="Hornburger P."/>
            <person name="Mueller R.-W."/>
            <person name="Bruemmer F."/>
            <person name="Labrenz M."/>
            <person name="Spormann A.M."/>
            <person name="Op den Camp H."/>
            <person name="Overmann J."/>
            <person name="Amann R."/>
            <person name="Jetten M.S.M."/>
            <person name="Mascher T."/>
            <person name="Medema M.H."/>
            <person name="Devos D.P."/>
            <person name="Kaster A.-K."/>
            <person name="Ovreas L."/>
            <person name="Rohde M."/>
            <person name="Galperin M.Y."/>
            <person name="Jogler C."/>
        </authorList>
    </citation>
    <scope>NUCLEOTIDE SEQUENCE [LARGE SCALE GENOMIC DNA]</scope>
    <source>
        <strain evidence="3 4">EC9</strain>
    </source>
</reference>
<dbReference type="RefSeq" id="WP_145347496.1">
    <property type="nucleotide sequence ID" value="NZ_CP036261.1"/>
</dbReference>
<keyword evidence="4" id="KW-1185">Reference proteome</keyword>